<evidence type="ECO:0000313" key="9">
    <source>
        <dbReference type="Proteomes" id="UP000000305"/>
    </source>
</evidence>
<evidence type="ECO:0000256" key="7">
    <source>
        <dbReference type="SAM" id="Phobius"/>
    </source>
</evidence>
<comment type="subcellular location">
    <subcellularLocation>
        <location evidence="1">Cell membrane</location>
        <topology evidence="1">Multi-pass membrane protein</topology>
    </subcellularLocation>
</comment>
<dbReference type="Pfam" id="PF08395">
    <property type="entry name" value="7tm_7"/>
    <property type="match status" value="1"/>
</dbReference>
<dbReference type="GO" id="GO:0050909">
    <property type="term" value="P:sensory perception of taste"/>
    <property type="evidence" value="ECO:0007669"/>
    <property type="project" value="InterPro"/>
</dbReference>
<keyword evidence="2" id="KW-1003">Cell membrane</keyword>
<dbReference type="KEGG" id="dpx:DAPPUDRAFT_346851"/>
<evidence type="ECO:0000256" key="2">
    <source>
        <dbReference type="ARBA" id="ARBA00022475"/>
    </source>
</evidence>
<proteinExistence type="predicted"/>
<protein>
    <recommendedName>
        <fullName evidence="10">Gustatory receptor</fullName>
    </recommendedName>
</protein>
<feature type="transmembrane region" description="Helical" evidence="7">
    <location>
        <begin position="184"/>
        <end position="203"/>
    </location>
</feature>
<reference evidence="8 9" key="1">
    <citation type="journal article" date="2011" name="Science">
        <title>The ecoresponsive genome of Daphnia pulex.</title>
        <authorList>
            <person name="Colbourne J.K."/>
            <person name="Pfrender M.E."/>
            <person name="Gilbert D."/>
            <person name="Thomas W.K."/>
            <person name="Tucker A."/>
            <person name="Oakley T.H."/>
            <person name="Tokishita S."/>
            <person name="Aerts A."/>
            <person name="Arnold G.J."/>
            <person name="Basu M.K."/>
            <person name="Bauer D.J."/>
            <person name="Caceres C.E."/>
            <person name="Carmel L."/>
            <person name="Casola C."/>
            <person name="Choi J.H."/>
            <person name="Detter J.C."/>
            <person name="Dong Q."/>
            <person name="Dusheyko S."/>
            <person name="Eads B.D."/>
            <person name="Frohlich T."/>
            <person name="Geiler-Samerotte K.A."/>
            <person name="Gerlach D."/>
            <person name="Hatcher P."/>
            <person name="Jogdeo S."/>
            <person name="Krijgsveld J."/>
            <person name="Kriventseva E.V."/>
            <person name="Kultz D."/>
            <person name="Laforsch C."/>
            <person name="Lindquist E."/>
            <person name="Lopez J."/>
            <person name="Manak J.R."/>
            <person name="Muller J."/>
            <person name="Pangilinan J."/>
            <person name="Patwardhan R.P."/>
            <person name="Pitluck S."/>
            <person name="Pritham E.J."/>
            <person name="Rechtsteiner A."/>
            <person name="Rho M."/>
            <person name="Rogozin I.B."/>
            <person name="Sakarya O."/>
            <person name="Salamov A."/>
            <person name="Schaack S."/>
            <person name="Shapiro H."/>
            <person name="Shiga Y."/>
            <person name="Skalitzky C."/>
            <person name="Smith Z."/>
            <person name="Souvorov A."/>
            <person name="Sung W."/>
            <person name="Tang Z."/>
            <person name="Tsuchiya D."/>
            <person name="Tu H."/>
            <person name="Vos H."/>
            <person name="Wang M."/>
            <person name="Wolf Y.I."/>
            <person name="Yamagata H."/>
            <person name="Yamada T."/>
            <person name="Ye Y."/>
            <person name="Shaw J.R."/>
            <person name="Andrews J."/>
            <person name="Crease T.J."/>
            <person name="Tang H."/>
            <person name="Lucas S.M."/>
            <person name="Robertson H.M."/>
            <person name="Bork P."/>
            <person name="Koonin E.V."/>
            <person name="Zdobnov E.M."/>
            <person name="Grigoriev I.V."/>
            <person name="Lynch M."/>
            <person name="Boore J.L."/>
        </authorList>
    </citation>
    <scope>NUCLEOTIDE SEQUENCE [LARGE SCALE GENOMIC DNA]</scope>
</reference>
<evidence type="ECO:0008006" key="10">
    <source>
        <dbReference type="Google" id="ProtNLM"/>
    </source>
</evidence>
<dbReference type="GO" id="GO:0008049">
    <property type="term" value="P:male courtship behavior"/>
    <property type="evidence" value="ECO:0000318"/>
    <property type="project" value="GO_Central"/>
</dbReference>
<dbReference type="GO" id="GO:0043025">
    <property type="term" value="C:neuronal cell body"/>
    <property type="evidence" value="ECO:0000318"/>
    <property type="project" value="GO_Central"/>
</dbReference>
<keyword evidence="3 7" id="KW-0812">Transmembrane</keyword>
<dbReference type="OrthoDB" id="6625921at2759"/>
<dbReference type="GO" id="GO:0007635">
    <property type="term" value="P:chemosensory behavior"/>
    <property type="evidence" value="ECO:0000318"/>
    <property type="project" value="GO_Central"/>
</dbReference>
<dbReference type="GO" id="GO:0005886">
    <property type="term" value="C:plasma membrane"/>
    <property type="evidence" value="ECO:0007669"/>
    <property type="project" value="UniProtKB-SubCell"/>
</dbReference>
<organism evidence="8 9">
    <name type="scientific">Daphnia pulex</name>
    <name type="common">Water flea</name>
    <dbReference type="NCBI Taxonomy" id="6669"/>
    <lineage>
        <taxon>Eukaryota</taxon>
        <taxon>Metazoa</taxon>
        <taxon>Ecdysozoa</taxon>
        <taxon>Arthropoda</taxon>
        <taxon>Crustacea</taxon>
        <taxon>Branchiopoda</taxon>
        <taxon>Diplostraca</taxon>
        <taxon>Cladocera</taxon>
        <taxon>Anomopoda</taxon>
        <taxon>Daphniidae</taxon>
        <taxon>Daphnia</taxon>
    </lineage>
</organism>
<dbReference type="HOGENOM" id="CLU_058520_0_0_1"/>
<keyword evidence="4 7" id="KW-1133">Transmembrane helix</keyword>
<gene>
    <name evidence="8" type="primary">DpuGr23</name>
    <name evidence="8" type="ORF">DAPPUDRAFT_346851</name>
</gene>
<evidence type="ECO:0000256" key="5">
    <source>
        <dbReference type="ARBA" id="ARBA00023136"/>
    </source>
</evidence>
<evidence type="ECO:0000256" key="4">
    <source>
        <dbReference type="ARBA" id="ARBA00022989"/>
    </source>
</evidence>
<keyword evidence="6" id="KW-0675">Receptor</keyword>
<feature type="transmembrane region" description="Helical" evidence="7">
    <location>
        <begin position="47"/>
        <end position="67"/>
    </location>
</feature>
<feature type="transmembrane region" description="Helical" evidence="7">
    <location>
        <begin position="363"/>
        <end position="383"/>
    </location>
</feature>
<dbReference type="AlphaFoldDB" id="E9H9U3"/>
<dbReference type="EMBL" id="GL732609">
    <property type="protein sequence ID" value="EFX71550.1"/>
    <property type="molecule type" value="Genomic_DNA"/>
</dbReference>
<dbReference type="Proteomes" id="UP000000305">
    <property type="component" value="Unassembled WGS sequence"/>
</dbReference>
<evidence type="ECO:0000313" key="8">
    <source>
        <dbReference type="EMBL" id="EFX71550.1"/>
    </source>
</evidence>
<dbReference type="PANTHER" id="PTHR21143:SF133">
    <property type="entry name" value="GUSTATORY AND PHEROMONE RECEPTOR 32A-RELATED"/>
    <property type="match status" value="1"/>
</dbReference>
<evidence type="ECO:0000256" key="1">
    <source>
        <dbReference type="ARBA" id="ARBA00004651"/>
    </source>
</evidence>
<accession>E9H9U3</accession>
<evidence type="ECO:0000256" key="6">
    <source>
        <dbReference type="ARBA" id="ARBA00023170"/>
    </source>
</evidence>
<dbReference type="InterPro" id="IPR013604">
    <property type="entry name" value="7TM_chemorcpt"/>
</dbReference>
<keyword evidence="9" id="KW-1185">Reference proteome</keyword>
<dbReference type="InParanoid" id="E9H9U3"/>
<feature type="transmembrane region" description="Helical" evidence="7">
    <location>
        <begin position="290"/>
        <end position="314"/>
    </location>
</feature>
<feature type="transmembrane region" description="Helical" evidence="7">
    <location>
        <begin position="246"/>
        <end position="270"/>
    </location>
</feature>
<dbReference type="GO" id="GO:0030424">
    <property type="term" value="C:axon"/>
    <property type="evidence" value="ECO:0000318"/>
    <property type="project" value="GO_Central"/>
</dbReference>
<dbReference type="GO" id="GO:0030425">
    <property type="term" value="C:dendrite"/>
    <property type="evidence" value="ECO:0000318"/>
    <property type="project" value="GO_Central"/>
</dbReference>
<dbReference type="FunCoup" id="E9H9U3">
    <property type="interactions" value="3"/>
</dbReference>
<sequence length="386" mass="43601">MSATISNNENEFYLTCFKPLAVWMRLLGIELDPFDLPKRRIFCSRSFSVLMLSMTLLTNLAFTTITFNQQILSILPSSNFKGSASDFWTLVIDFGSFAVLAIGAHATLLAIPQNSEWRSLWTNLQQLATENGPKLFYSKSRKTVLMSLLFIIADGCNNTIQGVFTALKDDGRPTLTKLADFFSFLTQIYGVSGLVLFATIGWITSEGFVQFRYQVIALDPAIHPNPSVTTSDLKKLRRDFLTLSEIVLHIGNCFGPLLFVWIVYIFISVIANSFYLVNSVRIQVEHLSEVPSWISLLTRNLIFLFVLTSIPVTLQRESLNTWKSLRRVSFDDPSLQCQLDTLTMEVLQSPTEMTAMDLFQVNLTLFPTLVGTTLTYLIILSQFQSK</sequence>
<keyword evidence="5 7" id="KW-0472">Membrane</keyword>
<dbReference type="PANTHER" id="PTHR21143">
    <property type="entry name" value="INVERTEBRATE GUSTATORY RECEPTOR"/>
    <property type="match status" value="1"/>
</dbReference>
<evidence type="ECO:0000256" key="3">
    <source>
        <dbReference type="ARBA" id="ARBA00022692"/>
    </source>
</evidence>
<feature type="transmembrane region" description="Helical" evidence="7">
    <location>
        <begin position="87"/>
        <end position="111"/>
    </location>
</feature>
<name>E9H9U3_DAPPU</name>